<protein>
    <submittedName>
        <fullName evidence="3">META domain-containing protein</fullName>
    </submittedName>
</protein>
<dbReference type="InterPro" id="IPR053147">
    <property type="entry name" value="Hsp_HslJ-like"/>
</dbReference>
<sequence>MSAPTPETVLTRRQIAAGLAAGLAAALWPSGRAAAAPVVIRGEAFWRERMALPRGSRIEAQLVELNAAGRPGAAVASSAAPAGPGSPAPFTLRFEPRGAPRRRRFALTVRITDPGGAVLFESEPQPWKPGDRAPVSVPVRRAGGGARSGGDARPWGAWRAAFILGEAVAAGDAPTLKLSPDGRVSGDGGCNAISGVVRVKDRRIRFGRLGATPAACPGPAMARERRFREALGRARAFRIEAGERLLLLDHASHVVMRLVRA</sequence>
<dbReference type="InterPro" id="IPR039366">
    <property type="entry name" value="Pilotin"/>
</dbReference>
<dbReference type="InterPro" id="IPR038670">
    <property type="entry name" value="HslJ-like_sf"/>
</dbReference>
<accession>A0ABV7LDK3</accession>
<comment type="caution">
    <text evidence="3">The sequence shown here is derived from an EMBL/GenBank/DDBJ whole genome shotgun (WGS) entry which is preliminary data.</text>
</comment>
<dbReference type="InterPro" id="IPR006311">
    <property type="entry name" value="TAT_signal"/>
</dbReference>
<dbReference type="InterPro" id="IPR005184">
    <property type="entry name" value="DUF306_Meta_HslJ"/>
</dbReference>
<dbReference type="Proteomes" id="UP001595536">
    <property type="component" value="Unassembled WGS sequence"/>
</dbReference>
<dbReference type="Gene3D" id="2.40.128.270">
    <property type="match status" value="1"/>
</dbReference>
<dbReference type="PANTHER" id="PTHR35535">
    <property type="entry name" value="HEAT SHOCK PROTEIN HSLJ"/>
    <property type="match status" value="1"/>
</dbReference>
<name>A0ABV7LDK3_9HYPH</name>
<dbReference type="PANTHER" id="PTHR35535:SF1">
    <property type="entry name" value="HEAT SHOCK PROTEIN HSLJ"/>
    <property type="match status" value="1"/>
</dbReference>
<feature type="domain" description="DUF306" evidence="2">
    <location>
        <begin position="156"/>
        <end position="258"/>
    </location>
</feature>
<evidence type="ECO:0000313" key="4">
    <source>
        <dbReference type="Proteomes" id="UP001595536"/>
    </source>
</evidence>
<evidence type="ECO:0000313" key="3">
    <source>
        <dbReference type="EMBL" id="MFC3265708.1"/>
    </source>
</evidence>
<keyword evidence="4" id="KW-1185">Reference proteome</keyword>
<dbReference type="RefSeq" id="WP_376830918.1">
    <property type="nucleotide sequence ID" value="NZ_JBHLWR010000006.1"/>
</dbReference>
<evidence type="ECO:0000256" key="1">
    <source>
        <dbReference type="SAM" id="MobiDB-lite"/>
    </source>
</evidence>
<reference evidence="4" key="1">
    <citation type="journal article" date="2019" name="Int. J. Syst. Evol. Microbiol.">
        <title>The Global Catalogue of Microorganisms (GCM) 10K type strain sequencing project: providing services to taxonomists for standard genome sequencing and annotation.</title>
        <authorList>
            <consortium name="The Broad Institute Genomics Platform"/>
            <consortium name="The Broad Institute Genome Sequencing Center for Infectious Disease"/>
            <person name="Wu L."/>
            <person name="Ma J."/>
        </authorList>
    </citation>
    <scope>NUCLEOTIDE SEQUENCE [LARGE SCALE GENOMIC DNA]</scope>
    <source>
        <strain evidence="4">CCM 7941</strain>
    </source>
</reference>
<dbReference type="EMBL" id="JBHRUV010000019">
    <property type="protein sequence ID" value="MFC3265708.1"/>
    <property type="molecule type" value="Genomic_DNA"/>
</dbReference>
<evidence type="ECO:0000259" key="2">
    <source>
        <dbReference type="Pfam" id="PF03724"/>
    </source>
</evidence>
<gene>
    <name evidence="3" type="ORF">ACFOEX_04930</name>
</gene>
<dbReference type="Pfam" id="PF03724">
    <property type="entry name" value="META"/>
    <property type="match status" value="1"/>
</dbReference>
<dbReference type="PROSITE" id="PS51318">
    <property type="entry name" value="TAT"/>
    <property type="match status" value="1"/>
</dbReference>
<feature type="region of interest" description="Disordered" evidence="1">
    <location>
        <begin position="120"/>
        <end position="151"/>
    </location>
</feature>
<proteinExistence type="predicted"/>
<dbReference type="Pfam" id="PF09619">
    <property type="entry name" value="YscW"/>
    <property type="match status" value="1"/>
</dbReference>
<organism evidence="3 4">
    <name type="scientific">Camelimonas abortus</name>
    <dbReference type="NCBI Taxonomy" id="1017184"/>
    <lineage>
        <taxon>Bacteria</taxon>
        <taxon>Pseudomonadati</taxon>
        <taxon>Pseudomonadota</taxon>
        <taxon>Alphaproteobacteria</taxon>
        <taxon>Hyphomicrobiales</taxon>
        <taxon>Chelatococcaceae</taxon>
        <taxon>Camelimonas</taxon>
    </lineage>
</organism>